<comment type="subcellular location">
    <subcellularLocation>
        <location evidence="1">Cell membrane</location>
        <topology evidence="1">Multi-pass membrane protein</topology>
    </subcellularLocation>
</comment>
<dbReference type="EMBL" id="CAJRAY010000005">
    <property type="protein sequence ID" value="CAG5077223.1"/>
    <property type="molecule type" value="Genomic_DNA"/>
</dbReference>
<evidence type="ECO:0000313" key="8">
    <source>
        <dbReference type="EMBL" id="CAG5077223.1"/>
    </source>
</evidence>
<dbReference type="Pfam" id="PF07690">
    <property type="entry name" value="MFS_1"/>
    <property type="match status" value="1"/>
</dbReference>
<evidence type="ECO:0000313" key="9">
    <source>
        <dbReference type="Proteomes" id="UP000681526"/>
    </source>
</evidence>
<feature type="transmembrane region" description="Helical" evidence="6">
    <location>
        <begin position="164"/>
        <end position="183"/>
    </location>
</feature>
<feature type="transmembrane region" description="Helical" evidence="6">
    <location>
        <begin position="73"/>
        <end position="90"/>
    </location>
</feature>
<dbReference type="SUPFAM" id="SSF103473">
    <property type="entry name" value="MFS general substrate transporter"/>
    <property type="match status" value="1"/>
</dbReference>
<evidence type="ECO:0000256" key="1">
    <source>
        <dbReference type="ARBA" id="ARBA00004651"/>
    </source>
</evidence>
<feature type="transmembrane region" description="Helical" evidence="6">
    <location>
        <begin position="273"/>
        <end position="292"/>
    </location>
</feature>
<evidence type="ECO:0000256" key="4">
    <source>
        <dbReference type="ARBA" id="ARBA00022989"/>
    </source>
</evidence>
<feature type="domain" description="Major facilitator superfamily (MFS) profile" evidence="7">
    <location>
        <begin position="3"/>
        <end position="386"/>
    </location>
</feature>
<evidence type="ECO:0000256" key="2">
    <source>
        <dbReference type="ARBA" id="ARBA00022448"/>
    </source>
</evidence>
<feature type="transmembrane region" description="Helical" evidence="6">
    <location>
        <begin position="359"/>
        <end position="381"/>
    </location>
</feature>
<feature type="transmembrane region" description="Helical" evidence="6">
    <location>
        <begin position="131"/>
        <end position="152"/>
    </location>
</feature>
<dbReference type="PROSITE" id="PS50850">
    <property type="entry name" value="MFS"/>
    <property type="match status" value="1"/>
</dbReference>
<feature type="transmembrane region" description="Helical" evidence="6">
    <location>
        <begin position="331"/>
        <end position="353"/>
    </location>
</feature>
<feature type="transmembrane region" description="Helical" evidence="6">
    <location>
        <begin position="39"/>
        <end position="61"/>
    </location>
</feature>
<dbReference type="PANTHER" id="PTHR23523:SF2">
    <property type="entry name" value="2-NITROIMIDAZOLE TRANSPORTER"/>
    <property type="match status" value="1"/>
</dbReference>
<dbReference type="Proteomes" id="UP000681526">
    <property type="component" value="Unassembled WGS sequence"/>
</dbReference>
<keyword evidence="3 6" id="KW-0812">Transmembrane</keyword>
<protein>
    <submittedName>
        <fullName evidence="8">MFS family major facilitator transporter</fullName>
    </submittedName>
</protein>
<evidence type="ECO:0000256" key="6">
    <source>
        <dbReference type="SAM" id="Phobius"/>
    </source>
</evidence>
<keyword evidence="4 6" id="KW-1133">Transmembrane helix</keyword>
<gene>
    <name evidence="8" type="primary">txxe 158</name>
    <name evidence="8" type="ORF">TXXE_01305</name>
</gene>
<evidence type="ECO:0000259" key="7">
    <source>
        <dbReference type="PROSITE" id="PS50850"/>
    </source>
</evidence>
<accession>A0ABN7RL95</accession>
<reference evidence="8 9" key="1">
    <citation type="submission" date="2021-04" db="EMBL/GenBank/DDBJ databases">
        <authorList>
            <person name="Rakotoarivonina H."/>
        </authorList>
    </citation>
    <scope>NUCLEOTIDE SEQUENCE [LARGE SCALE GENOMIC DNA]</scope>
    <source>
        <strain evidence="8 9">XE</strain>
    </source>
</reference>
<dbReference type="Gene3D" id="1.20.1250.20">
    <property type="entry name" value="MFS general substrate transporter like domains"/>
    <property type="match status" value="1"/>
</dbReference>
<keyword evidence="5 6" id="KW-0472">Membrane</keyword>
<feature type="transmembrane region" description="Helical" evidence="6">
    <location>
        <begin position="242"/>
        <end position="266"/>
    </location>
</feature>
<evidence type="ECO:0000256" key="5">
    <source>
        <dbReference type="ARBA" id="ARBA00023136"/>
    </source>
</evidence>
<name>A0ABN7RL95_THEXY</name>
<keyword evidence="2" id="KW-0813">Transport</keyword>
<dbReference type="RefSeq" id="WP_213483153.1">
    <property type="nucleotide sequence ID" value="NZ_CAJRAY010000005.1"/>
</dbReference>
<dbReference type="InterPro" id="IPR052524">
    <property type="entry name" value="MFS_Cyanate_Porter"/>
</dbReference>
<evidence type="ECO:0000256" key="3">
    <source>
        <dbReference type="ARBA" id="ARBA00022692"/>
    </source>
</evidence>
<feature type="transmembrane region" description="Helical" evidence="6">
    <location>
        <begin position="96"/>
        <end position="119"/>
    </location>
</feature>
<organism evidence="8 9">
    <name type="scientific">Thermobacillus xylanilyticus</name>
    <dbReference type="NCBI Taxonomy" id="76633"/>
    <lineage>
        <taxon>Bacteria</taxon>
        <taxon>Bacillati</taxon>
        <taxon>Bacillota</taxon>
        <taxon>Bacilli</taxon>
        <taxon>Bacillales</taxon>
        <taxon>Paenibacillaceae</taxon>
        <taxon>Thermobacillus</taxon>
    </lineage>
</organism>
<proteinExistence type="predicted"/>
<feature type="transmembrane region" description="Helical" evidence="6">
    <location>
        <begin position="209"/>
        <end position="230"/>
    </location>
</feature>
<dbReference type="PANTHER" id="PTHR23523">
    <property type="match status" value="1"/>
</dbReference>
<dbReference type="InterPro" id="IPR036259">
    <property type="entry name" value="MFS_trans_sf"/>
</dbReference>
<dbReference type="InterPro" id="IPR020846">
    <property type="entry name" value="MFS_dom"/>
</dbReference>
<feature type="transmembrane region" description="Helical" evidence="6">
    <location>
        <begin position="298"/>
        <end position="319"/>
    </location>
</feature>
<sequence length="405" mass="43496">MKRSTLLAIALFLASLNLRPVISSIAPLLETIRNDLGMSASSASLLTSIPVLCMGLFSPIAVKLGIRHGIERILAFALVLVGGATLIRWFTPSYAFLLITSLIAGIGIAAAGPLLSGFVKRYFPGQVASMIGVYSVAMVIGAALSAGLSVPFQNAFNGSWRSALGLWAIFAVIALPAWWWFVLRRSEPKHVQISSLNDTGRLPWRNSRAWLLTLFFGMMAIMFYSITAWLPPAVSNMGYSKLYAGNMLTLCTLVQIPATFLIPMLVNRFSNRLLWMIACALFNLAGILLIIFSGSPWIAAILLGIGNGGLFPIALMLPIEETSNAQDASSWSAMTQSVGYAIGALGPILVGWIQDMTDSFVFAFVGLAVICTAMILVQLLIGSKKGPDRELLAFPKSSNSLGDTV</sequence>
<dbReference type="InterPro" id="IPR011701">
    <property type="entry name" value="MFS"/>
</dbReference>
<keyword evidence="9" id="KW-1185">Reference proteome</keyword>
<comment type="caution">
    <text evidence="8">The sequence shown here is derived from an EMBL/GenBank/DDBJ whole genome shotgun (WGS) entry which is preliminary data.</text>
</comment>